<keyword evidence="2" id="KW-1185">Reference proteome</keyword>
<protein>
    <submittedName>
        <fullName evidence="1">Uncharacterized protein</fullName>
    </submittedName>
</protein>
<sequence>MHYCTAFFLVHQCSDVIVDRPTGGARAEVLSLNSNTLDRTAKPVDVTLPPTLPMTFGTENSTVIHAQSGSTAHLPCVVHNIGEGMSKTKFRSDDNLKRYLKFSVDGIEKLRRRGDIL</sequence>
<reference evidence="1 2" key="1">
    <citation type="journal article" date="2017" name="Curr. Biol.">
        <title>The Evolution of Venom by Co-option of Single-Copy Genes.</title>
        <authorList>
            <person name="Martinson E.O."/>
            <person name="Mrinalini"/>
            <person name="Kelkar Y.D."/>
            <person name="Chang C.H."/>
            <person name="Werren J.H."/>
        </authorList>
    </citation>
    <scope>NUCLEOTIDE SEQUENCE [LARGE SCALE GENOMIC DNA]</scope>
    <source>
        <strain evidence="1 2">Alberta</strain>
        <tissue evidence="1">Whole body</tissue>
    </source>
</reference>
<proteinExistence type="predicted"/>
<dbReference type="OrthoDB" id="5359219at2759"/>
<dbReference type="STRING" id="543379.A0A232FFM3"/>
<name>A0A232FFM3_9HYME</name>
<organism evidence="1 2">
    <name type="scientific">Trichomalopsis sarcophagae</name>
    <dbReference type="NCBI Taxonomy" id="543379"/>
    <lineage>
        <taxon>Eukaryota</taxon>
        <taxon>Metazoa</taxon>
        <taxon>Ecdysozoa</taxon>
        <taxon>Arthropoda</taxon>
        <taxon>Hexapoda</taxon>
        <taxon>Insecta</taxon>
        <taxon>Pterygota</taxon>
        <taxon>Neoptera</taxon>
        <taxon>Endopterygota</taxon>
        <taxon>Hymenoptera</taxon>
        <taxon>Apocrita</taxon>
        <taxon>Proctotrupomorpha</taxon>
        <taxon>Chalcidoidea</taxon>
        <taxon>Pteromalidae</taxon>
        <taxon>Pteromalinae</taxon>
        <taxon>Trichomalopsis</taxon>
    </lineage>
</organism>
<dbReference type="AlphaFoldDB" id="A0A232FFM3"/>
<evidence type="ECO:0000313" key="1">
    <source>
        <dbReference type="EMBL" id="OXU29320.1"/>
    </source>
</evidence>
<accession>A0A232FFM3</accession>
<evidence type="ECO:0000313" key="2">
    <source>
        <dbReference type="Proteomes" id="UP000215335"/>
    </source>
</evidence>
<gene>
    <name evidence="1" type="ORF">TSAR_011390</name>
</gene>
<comment type="caution">
    <text evidence="1">The sequence shown here is derived from an EMBL/GenBank/DDBJ whole genome shotgun (WGS) entry which is preliminary data.</text>
</comment>
<dbReference type="EMBL" id="NNAY01000307">
    <property type="protein sequence ID" value="OXU29320.1"/>
    <property type="molecule type" value="Genomic_DNA"/>
</dbReference>
<dbReference type="Proteomes" id="UP000215335">
    <property type="component" value="Unassembled WGS sequence"/>
</dbReference>